<protein>
    <recommendedName>
        <fullName evidence="2">HTH lysR-type domain-containing protein</fullName>
    </recommendedName>
</protein>
<dbReference type="GO" id="GO:0003700">
    <property type="term" value="F:DNA-binding transcription factor activity"/>
    <property type="evidence" value="ECO:0007669"/>
    <property type="project" value="InterPro"/>
</dbReference>
<dbReference type="InterPro" id="IPR036388">
    <property type="entry name" value="WH-like_DNA-bd_sf"/>
</dbReference>
<reference evidence="4" key="1">
    <citation type="submission" date="2020-01" db="EMBL/GenBank/DDBJ databases">
        <title>'Steroidobacter agaridevorans' sp. nov., agar-degrading bacteria isolated from rhizosphere soils.</title>
        <authorList>
            <person name="Ikenaga M."/>
            <person name="Kataoka M."/>
            <person name="Murouchi A."/>
            <person name="Katsuragi S."/>
            <person name="Sakai M."/>
        </authorList>
    </citation>
    <scope>NUCLEOTIDE SEQUENCE [LARGE SCALE GENOMIC DNA]</scope>
    <source>
        <strain evidence="4">YU21-B</strain>
    </source>
</reference>
<dbReference type="InterPro" id="IPR051815">
    <property type="entry name" value="Molybdate_resp_trans_reg"/>
</dbReference>
<feature type="compositionally biased region" description="Low complexity" evidence="1">
    <location>
        <begin position="131"/>
        <end position="141"/>
    </location>
</feature>
<dbReference type="SUPFAM" id="SSF46785">
    <property type="entry name" value="Winged helix' DNA-binding domain"/>
    <property type="match status" value="1"/>
</dbReference>
<dbReference type="Pfam" id="PF00126">
    <property type="entry name" value="HTH_1"/>
    <property type="match status" value="1"/>
</dbReference>
<evidence type="ECO:0000313" key="4">
    <source>
        <dbReference type="Proteomes" id="UP000445000"/>
    </source>
</evidence>
<accession>A0A829Y952</accession>
<dbReference type="Gene3D" id="1.10.10.10">
    <property type="entry name" value="Winged helix-like DNA-binding domain superfamily/Winged helix DNA-binding domain"/>
    <property type="match status" value="1"/>
</dbReference>
<evidence type="ECO:0000313" key="3">
    <source>
        <dbReference type="EMBL" id="GFE79388.1"/>
    </source>
</evidence>
<feature type="domain" description="HTH lysR-type" evidence="2">
    <location>
        <begin position="24"/>
        <end position="84"/>
    </location>
</feature>
<dbReference type="AlphaFoldDB" id="A0A829Y952"/>
<organism evidence="3 4">
    <name type="scientific">Steroidobacter agaridevorans</name>
    <dbReference type="NCBI Taxonomy" id="2695856"/>
    <lineage>
        <taxon>Bacteria</taxon>
        <taxon>Pseudomonadati</taxon>
        <taxon>Pseudomonadota</taxon>
        <taxon>Gammaproteobacteria</taxon>
        <taxon>Steroidobacterales</taxon>
        <taxon>Steroidobacteraceae</taxon>
        <taxon>Steroidobacter</taxon>
    </lineage>
</organism>
<evidence type="ECO:0000256" key="1">
    <source>
        <dbReference type="SAM" id="MobiDB-lite"/>
    </source>
</evidence>
<proteinExistence type="predicted"/>
<feature type="region of interest" description="Disordered" evidence="1">
    <location>
        <begin position="112"/>
        <end position="141"/>
    </location>
</feature>
<dbReference type="EMBL" id="BLJN01000001">
    <property type="protein sequence ID" value="GFE79388.1"/>
    <property type="molecule type" value="Genomic_DNA"/>
</dbReference>
<dbReference type="PANTHER" id="PTHR30432:SF1">
    <property type="entry name" value="DNA-BINDING TRANSCRIPTIONAL DUAL REGULATOR MODE"/>
    <property type="match status" value="1"/>
</dbReference>
<dbReference type="PANTHER" id="PTHR30432">
    <property type="entry name" value="TRANSCRIPTIONAL REGULATOR MODE"/>
    <property type="match status" value="1"/>
</dbReference>
<sequence length="141" mass="15536">MSRLKITLRVDFDSDHAIGPGKVALLEKMRDSGSLSQAARELDMSYRRAWQLLTSLNQTFREPLVLTSTGGTGGGGTTLTKFGESVVAAYRQFEKETNTRAEKYFGSMLKTVSTQREGTRRSLTRTQRSPATAAAKRAASR</sequence>
<dbReference type="InterPro" id="IPR036390">
    <property type="entry name" value="WH_DNA-bd_sf"/>
</dbReference>
<dbReference type="InterPro" id="IPR000847">
    <property type="entry name" value="LysR_HTH_N"/>
</dbReference>
<comment type="caution">
    <text evidence="3">The sequence shown here is derived from an EMBL/GenBank/DDBJ whole genome shotgun (WGS) entry which is preliminary data.</text>
</comment>
<evidence type="ECO:0000259" key="2">
    <source>
        <dbReference type="Pfam" id="PF00126"/>
    </source>
</evidence>
<name>A0A829Y952_9GAMM</name>
<dbReference type="Proteomes" id="UP000445000">
    <property type="component" value="Unassembled WGS sequence"/>
</dbReference>
<dbReference type="RefSeq" id="WP_161811061.1">
    <property type="nucleotide sequence ID" value="NZ_BLJN01000001.1"/>
</dbReference>
<gene>
    <name evidence="3" type="ORF">GCM10011487_13880</name>
</gene>
<keyword evidence="4" id="KW-1185">Reference proteome</keyword>